<gene>
    <name evidence="2" type="ORF">A3F34_01215</name>
</gene>
<keyword evidence="1" id="KW-1133">Transmembrane helix</keyword>
<reference evidence="2 3" key="1">
    <citation type="journal article" date="2016" name="Nat. Commun.">
        <title>Thousands of microbial genomes shed light on interconnected biogeochemical processes in an aquifer system.</title>
        <authorList>
            <person name="Anantharaman K."/>
            <person name="Brown C.T."/>
            <person name="Hug L.A."/>
            <person name="Sharon I."/>
            <person name="Castelle C.J."/>
            <person name="Probst A.J."/>
            <person name="Thomas B.C."/>
            <person name="Singh A."/>
            <person name="Wilkins M.J."/>
            <person name="Karaoz U."/>
            <person name="Brodie E.L."/>
            <person name="Williams K.H."/>
            <person name="Hubbard S.S."/>
            <person name="Banfield J.F."/>
        </authorList>
    </citation>
    <scope>NUCLEOTIDE SEQUENCE [LARGE SCALE GENOMIC DNA]</scope>
</reference>
<feature type="transmembrane region" description="Helical" evidence="1">
    <location>
        <begin position="124"/>
        <end position="141"/>
    </location>
</feature>
<evidence type="ECO:0000256" key="1">
    <source>
        <dbReference type="SAM" id="Phobius"/>
    </source>
</evidence>
<proteinExistence type="predicted"/>
<sequence>MDIRKIKTFQQIEEFIEVYYKLLPSLPKKLRKNFAVYFGPLVVLAGIYHLVIALLPEPYSIIHTDNLLKVNILMIKGVFIILGIALITSYSHLRKHQLKGWYNVFYITFFHFFLSLVIFNLPYFIAPLLVWYLLFQIKEFYAEKKSA</sequence>
<dbReference type="AlphaFoldDB" id="A0A1F7I5T2"/>
<protein>
    <submittedName>
        <fullName evidence="2">Uncharacterized protein</fullName>
    </submittedName>
</protein>
<name>A0A1F7I5T2_9BACT</name>
<dbReference type="EMBL" id="MGAE01000049">
    <property type="protein sequence ID" value="OGK38723.1"/>
    <property type="molecule type" value="Genomic_DNA"/>
</dbReference>
<feature type="transmembrane region" description="Helical" evidence="1">
    <location>
        <begin position="67"/>
        <end position="88"/>
    </location>
</feature>
<accession>A0A1F7I5T2</accession>
<evidence type="ECO:0000313" key="2">
    <source>
        <dbReference type="EMBL" id="OGK38723.1"/>
    </source>
</evidence>
<keyword evidence="1" id="KW-0812">Transmembrane</keyword>
<dbReference type="Proteomes" id="UP000179024">
    <property type="component" value="Unassembled WGS sequence"/>
</dbReference>
<organism evidence="2 3">
    <name type="scientific">Candidatus Roizmanbacteria bacterium RIFCSPHIGHO2_12_FULL_44_10</name>
    <dbReference type="NCBI Taxonomy" id="1802054"/>
    <lineage>
        <taxon>Bacteria</taxon>
        <taxon>Candidatus Roizmaniibacteriota</taxon>
    </lineage>
</organism>
<evidence type="ECO:0000313" key="3">
    <source>
        <dbReference type="Proteomes" id="UP000179024"/>
    </source>
</evidence>
<feature type="transmembrane region" description="Helical" evidence="1">
    <location>
        <begin position="34"/>
        <end position="55"/>
    </location>
</feature>
<keyword evidence="1" id="KW-0472">Membrane</keyword>
<comment type="caution">
    <text evidence="2">The sequence shown here is derived from an EMBL/GenBank/DDBJ whole genome shotgun (WGS) entry which is preliminary data.</text>
</comment>